<dbReference type="Pfam" id="PF08245">
    <property type="entry name" value="Mur_ligase_M"/>
    <property type="match status" value="1"/>
</dbReference>
<feature type="binding site" evidence="7">
    <location>
        <position position="189"/>
    </location>
    <ligand>
        <name>UDP-N-acetyl-alpha-D-muramoyl-L-alanyl-D-glutamate</name>
        <dbReference type="ChEBI" id="CHEBI:83900"/>
    </ligand>
</feature>
<feature type="binding site" evidence="7">
    <location>
        <position position="187"/>
    </location>
    <ligand>
        <name>UDP-N-acetyl-alpha-D-muramoyl-L-alanyl-D-glutamate</name>
        <dbReference type="ChEBI" id="CHEBI:83900"/>
    </ligand>
</feature>
<dbReference type="GO" id="GO:0008765">
    <property type="term" value="F:UDP-N-acetylmuramoylalanyl-D-glutamate-2,6-diaminopimelate ligase activity"/>
    <property type="evidence" value="ECO:0007669"/>
    <property type="project" value="UniProtKB-UniRule"/>
</dbReference>
<dbReference type="SUPFAM" id="SSF63418">
    <property type="entry name" value="MurE/MurF N-terminal domain"/>
    <property type="match status" value="1"/>
</dbReference>
<keyword evidence="5 7" id="KW-0131">Cell cycle</keyword>
<dbReference type="PANTHER" id="PTHR23135">
    <property type="entry name" value="MUR LIGASE FAMILY MEMBER"/>
    <property type="match status" value="1"/>
</dbReference>
<feature type="binding site" evidence="7">
    <location>
        <begin position="403"/>
        <end position="406"/>
    </location>
    <ligand>
        <name>meso-2,6-diaminopimelate</name>
        <dbReference type="ChEBI" id="CHEBI:57791"/>
    </ligand>
</feature>
<evidence type="ECO:0000259" key="11">
    <source>
        <dbReference type="Pfam" id="PF08245"/>
    </source>
</evidence>
<dbReference type="GO" id="GO:0071555">
    <property type="term" value="P:cell wall organization"/>
    <property type="evidence" value="ECO:0007669"/>
    <property type="project" value="UniProtKB-KW"/>
</dbReference>
<keyword evidence="7" id="KW-0547">Nucleotide-binding</keyword>
<dbReference type="AlphaFoldDB" id="A0AAE3SGJ4"/>
<feature type="binding site" evidence="7">
    <location>
        <position position="460"/>
    </location>
    <ligand>
        <name>meso-2,6-diaminopimelate</name>
        <dbReference type="ChEBI" id="CHEBI:57791"/>
    </ligand>
</feature>
<dbReference type="HAMAP" id="MF_00208">
    <property type="entry name" value="MurE"/>
    <property type="match status" value="1"/>
</dbReference>
<evidence type="ECO:0000256" key="3">
    <source>
        <dbReference type="ARBA" id="ARBA00022960"/>
    </source>
</evidence>
<evidence type="ECO:0000256" key="4">
    <source>
        <dbReference type="ARBA" id="ARBA00022984"/>
    </source>
</evidence>
<feature type="binding site" evidence="7">
    <location>
        <position position="31"/>
    </location>
    <ligand>
        <name>UDP-N-acetyl-alpha-D-muramoyl-L-alanyl-D-glutamate</name>
        <dbReference type="ChEBI" id="CHEBI:83900"/>
    </ligand>
</feature>
<comment type="PTM">
    <text evidence="7">Carboxylation is probably crucial for Mg(2+) binding and, consequently, for the gamma-phosphate positioning of ATP.</text>
</comment>
<dbReference type="InterPro" id="IPR035911">
    <property type="entry name" value="MurE/MurF_N"/>
</dbReference>
<comment type="cofactor">
    <cofactor evidence="7">
        <name>Mg(2+)</name>
        <dbReference type="ChEBI" id="CHEBI:18420"/>
    </cofactor>
</comment>
<dbReference type="GO" id="GO:0009252">
    <property type="term" value="P:peptidoglycan biosynthetic process"/>
    <property type="evidence" value="ECO:0007669"/>
    <property type="project" value="UniProtKB-UniRule"/>
</dbReference>
<keyword evidence="6 7" id="KW-0961">Cell wall biogenesis/degradation</keyword>
<comment type="pathway">
    <text evidence="7 8">Cell wall biogenesis; peptidoglycan biosynthesis.</text>
</comment>
<dbReference type="InterPro" id="IPR036565">
    <property type="entry name" value="Mur-like_cat_sf"/>
</dbReference>
<comment type="caution">
    <text evidence="12">The sequence shown here is derived from an EMBL/GenBank/DDBJ whole genome shotgun (WGS) entry which is preliminary data.</text>
</comment>
<feature type="binding site" evidence="7">
    <location>
        <position position="456"/>
    </location>
    <ligand>
        <name>meso-2,6-diaminopimelate</name>
        <dbReference type="ChEBI" id="CHEBI:57791"/>
    </ligand>
</feature>
<keyword evidence="7" id="KW-0067">ATP-binding</keyword>
<comment type="caution">
    <text evidence="7">Lacks conserved residue(s) required for the propagation of feature annotation.</text>
</comment>
<evidence type="ECO:0000256" key="8">
    <source>
        <dbReference type="RuleBase" id="RU004135"/>
    </source>
</evidence>
<dbReference type="InterPro" id="IPR005761">
    <property type="entry name" value="UDP-N-AcMur-Glu-dNH2Pim_ligase"/>
</dbReference>
<dbReference type="RefSeq" id="WP_301191961.1">
    <property type="nucleotide sequence ID" value="NZ_JAPDPJ010000052.1"/>
</dbReference>
<feature type="binding site" evidence="7">
    <location>
        <position position="181"/>
    </location>
    <ligand>
        <name>UDP-N-acetyl-alpha-D-muramoyl-L-alanyl-D-glutamate</name>
        <dbReference type="ChEBI" id="CHEBI:83900"/>
    </ligand>
</feature>
<dbReference type="GO" id="GO:0005737">
    <property type="term" value="C:cytoplasm"/>
    <property type="evidence" value="ECO:0007669"/>
    <property type="project" value="UniProtKB-SubCell"/>
</dbReference>
<evidence type="ECO:0000259" key="10">
    <source>
        <dbReference type="Pfam" id="PF02875"/>
    </source>
</evidence>
<dbReference type="SUPFAM" id="SSF53244">
    <property type="entry name" value="MurD-like peptide ligases, peptide-binding domain"/>
    <property type="match status" value="1"/>
</dbReference>
<evidence type="ECO:0000256" key="5">
    <source>
        <dbReference type="ARBA" id="ARBA00023306"/>
    </source>
</evidence>
<proteinExistence type="inferred from homology"/>
<dbReference type="GO" id="GO:0051301">
    <property type="term" value="P:cell division"/>
    <property type="evidence" value="ECO:0007669"/>
    <property type="project" value="UniProtKB-KW"/>
</dbReference>
<dbReference type="EMBL" id="JAPDPJ010000052">
    <property type="protein sequence ID" value="MCW3788401.1"/>
    <property type="molecule type" value="Genomic_DNA"/>
</dbReference>
<keyword evidence="7" id="KW-0963">Cytoplasm</keyword>
<feature type="domain" description="Mur ligase C-terminal" evidence="10">
    <location>
        <begin position="328"/>
        <end position="458"/>
    </location>
</feature>
<dbReference type="InterPro" id="IPR013221">
    <property type="entry name" value="Mur_ligase_cen"/>
</dbReference>
<comment type="function">
    <text evidence="7">Catalyzes the addition of meso-diaminopimelic acid to the nucleotide precursor UDP-N-acetylmuramoyl-L-alanyl-D-glutamate (UMAG) in the biosynthesis of bacterial cell-wall peptidoglycan.</text>
</comment>
<reference evidence="12" key="1">
    <citation type="submission" date="2022-10" db="EMBL/GenBank/DDBJ databases">
        <authorList>
            <person name="Yu W.X."/>
        </authorList>
    </citation>
    <scope>NUCLEOTIDE SEQUENCE</scope>
    <source>
        <strain evidence="12">AAT</strain>
    </source>
</reference>
<evidence type="ECO:0000256" key="1">
    <source>
        <dbReference type="ARBA" id="ARBA00005898"/>
    </source>
</evidence>
<evidence type="ECO:0000256" key="7">
    <source>
        <dbReference type="HAMAP-Rule" id="MF_00208"/>
    </source>
</evidence>
<protein>
    <recommendedName>
        <fullName evidence="7">UDP-N-acetylmuramoyl-L-alanyl-D-glutamate--2,6-diaminopimelate ligase</fullName>
        <ecNumber evidence="7">6.3.2.13</ecNumber>
    </recommendedName>
    <alternativeName>
        <fullName evidence="7">Meso-A2pm-adding enzyme</fullName>
    </alternativeName>
    <alternativeName>
        <fullName evidence="7">Meso-diaminopimelate-adding enzyme</fullName>
    </alternativeName>
    <alternativeName>
        <fullName evidence="7">UDP-MurNAc-L-Ala-D-Glu:meso-diaminopimelate ligase</fullName>
    </alternativeName>
    <alternativeName>
        <fullName evidence="7">UDP-MurNAc-tripeptide synthetase</fullName>
    </alternativeName>
    <alternativeName>
        <fullName evidence="7">UDP-N-acetylmuramyl-tripeptide synthetase</fullName>
    </alternativeName>
</protein>
<dbReference type="Pfam" id="PF01225">
    <property type="entry name" value="Mur_ligase"/>
    <property type="match status" value="1"/>
</dbReference>
<feature type="binding site" evidence="7">
    <location>
        <begin position="112"/>
        <end position="118"/>
    </location>
    <ligand>
        <name>ATP</name>
        <dbReference type="ChEBI" id="CHEBI:30616"/>
    </ligand>
</feature>
<keyword evidence="7 12" id="KW-0436">Ligase</keyword>
<dbReference type="PANTHER" id="PTHR23135:SF4">
    <property type="entry name" value="UDP-N-ACETYLMURAMOYL-L-ALANYL-D-GLUTAMATE--2,6-DIAMINOPIMELATE LIGASE MURE HOMOLOG, CHLOROPLASTIC"/>
    <property type="match status" value="1"/>
</dbReference>
<dbReference type="EC" id="6.3.2.13" evidence="7"/>
<evidence type="ECO:0000259" key="9">
    <source>
        <dbReference type="Pfam" id="PF01225"/>
    </source>
</evidence>
<dbReference type="InterPro" id="IPR000713">
    <property type="entry name" value="Mur_ligase_N"/>
</dbReference>
<keyword evidence="7" id="KW-0460">Magnesium</keyword>
<dbReference type="NCBIfam" id="NF001126">
    <property type="entry name" value="PRK00139.1-4"/>
    <property type="match status" value="1"/>
</dbReference>
<dbReference type="GO" id="GO:0005524">
    <property type="term" value="F:ATP binding"/>
    <property type="evidence" value="ECO:0007669"/>
    <property type="project" value="UniProtKB-UniRule"/>
</dbReference>
<sequence>MVNIGHIQEWTKVKELKGNSEVAFNEIVFDSRQAVEGTLFVAVKGVHVDGHNYISKAIVSGCNAIVCEHLPEEEYENIPFIVVEDSAKALGEIASGFYGNPSEELELVGVTGTNGKTTIATLLYELFRGMGFESGLFSTVANFIGAEKLPSTHTTPDPVALNKIMRQMVDAGCRYCFMEVSSHAIDQQRIAGLKYKGGIFTNLTHDHLDYHKTFDAYIKAKKKFFDHLSKNAFALVNTDDKNGLVMVQNCKADIKTYSVRSMADFKAKIIESMFEGMQLMINNSEVWTPFIGRFNAQNLLAVYGAAISLGQPHDEVLLSLSRLHSVDGRFQTIRSANGITAVVDYAHTPDALKNVIETINQIRQFGQELITVVGAGGDRDKTKRPEMAKVSVLGSTRVILTSDNPRSENPQAIIDDMMEGVEFKNRIKVVSIADRKEAIKTAVMLCKRGDIILVAGKGHEDYQEINGVKHHFDDREVIKEIFEMLQ</sequence>
<dbReference type="Gene3D" id="3.90.190.20">
    <property type="entry name" value="Mur ligase, C-terminal domain"/>
    <property type="match status" value="1"/>
</dbReference>
<feature type="binding site" evidence="7">
    <location>
        <begin position="154"/>
        <end position="155"/>
    </location>
    <ligand>
        <name>UDP-N-acetyl-alpha-D-muramoyl-L-alanyl-D-glutamate</name>
        <dbReference type="ChEBI" id="CHEBI:83900"/>
    </ligand>
</feature>
<evidence type="ECO:0000313" key="13">
    <source>
        <dbReference type="Proteomes" id="UP001209229"/>
    </source>
</evidence>
<keyword evidence="4 7" id="KW-0573">Peptidoglycan synthesis</keyword>
<feature type="domain" description="Mur ligase N-terminal catalytic" evidence="9">
    <location>
        <begin position="27"/>
        <end position="98"/>
    </location>
</feature>
<comment type="subcellular location">
    <subcellularLocation>
        <location evidence="7 8">Cytoplasm</location>
    </subcellularLocation>
</comment>
<dbReference type="GO" id="GO:0000287">
    <property type="term" value="F:magnesium ion binding"/>
    <property type="evidence" value="ECO:0007669"/>
    <property type="project" value="UniProtKB-UniRule"/>
</dbReference>
<keyword evidence="2 7" id="KW-0132">Cell division</keyword>
<comment type="catalytic activity">
    <reaction evidence="7">
        <text>UDP-N-acetyl-alpha-D-muramoyl-L-alanyl-D-glutamate + meso-2,6-diaminopimelate + ATP = UDP-N-acetyl-alpha-D-muramoyl-L-alanyl-gamma-D-glutamyl-meso-2,6-diaminopimelate + ADP + phosphate + H(+)</text>
        <dbReference type="Rhea" id="RHEA:23676"/>
        <dbReference type="ChEBI" id="CHEBI:15378"/>
        <dbReference type="ChEBI" id="CHEBI:30616"/>
        <dbReference type="ChEBI" id="CHEBI:43474"/>
        <dbReference type="ChEBI" id="CHEBI:57791"/>
        <dbReference type="ChEBI" id="CHEBI:83900"/>
        <dbReference type="ChEBI" id="CHEBI:83905"/>
        <dbReference type="ChEBI" id="CHEBI:456216"/>
        <dbReference type="EC" id="6.3.2.13"/>
    </reaction>
</comment>
<dbReference type="InterPro" id="IPR004101">
    <property type="entry name" value="Mur_ligase_C"/>
</dbReference>
<accession>A0AAE3SGJ4</accession>
<keyword evidence="13" id="KW-1185">Reference proteome</keyword>
<dbReference type="Proteomes" id="UP001209229">
    <property type="component" value="Unassembled WGS sequence"/>
</dbReference>
<dbReference type="SUPFAM" id="SSF53623">
    <property type="entry name" value="MurD-like peptide ligases, catalytic domain"/>
    <property type="match status" value="1"/>
</dbReference>
<organism evidence="12 13">
    <name type="scientific">Plebeiibacterium sediminum</name>
    <dbReference type="NCBI Taxonomy" id="2992112"/>
    <lineage>
        <taxon>Bacteria</taxon>
        <taxon>Pseudomonadati</taxon>
        <taxon>Bacteroidota</taxon>
        <taxon>Bacteroidia</taxon>
        <taxon>Marinilabiliales</taxon>
        <taxon>Marinilabiliaceae</taxon>
        <taxon>Plebeiibacterium</taxon>
    </lineage>
</organism>
<evidence type="ECO:0000256" key="2">
    <source>
        <dbReference type="ARBA" id="ARBA00022618"/>
    </source>
</evidence>
<dbReference type="NCBIfam" id="TIGR01085">
    <property type="entry name" value="murE"/>
    <property type="match status" value="1"/>
</dbReference>
<dbReference type="InterPro" id="IPR036615">
    <property type="entry name" value="Mur_ligase_C_dom_sf"/>
</dbReference>
<dbReference type="Gene3D" id="3.40.1190.10">
    <property type="entry name" value="Mur-like, catalytic domain"/>
    <property type="match status" value="1"/>
</dbReference>
<feature type="modified residue" description="N6-carboxylysine" evidence="7">
    <location>
        <position position="221"/>
    </location>
</feature>
<comment type="similarity">
    <text evidence="1 7">Belongs to the MurCDEF family. MurE subfamily.</text>
</comment>
<feature type="domain" description="Mur ligase central" evidence="11">
    <location>
        <begin position="110"/>
        <end position="306"/>
    </location>
</feature>
<dbReference type="GO" id="GO:0008360">
    <property type="term" value="P:regulation of cell shape"/>
    <property type="evidence" value="ECO:0007669"/>
    <property type="project" value="UniProtKB-KW"/>
</dbReference>
<gene>
    <name evidence="7" type="primary">murE</name>
    <name evidence="12" type="ORF">OM075_18175</name>
</gene>
<feature type="short sequence motif" description="Meso-diaminopimelate recognition motif" evidence="7">
    <location>
        <begin position="403"/>
        <end position="406"/>
    </location>
</feature>
<dbReference type="Pfam" id="PF02875">
    <property type="entry name" value="Mur_ligase_C"/>
    <property type="match status" value="1"/>
</dbReference>
<keyword evidence="3 7" id="KW-0133">Cell shape</keyword>
<feature type="binding site" evidence="7">
    <location>
        <position position="379"/>
    </location>
    <ligand>
        <name>meso-2,6-diaminopimelate</name>
        <dbReference type="ChEBI" id="CHEBI:57791"/>
    </ligand>
</feature>
<evidence type="ECO:0000256" key="6">
    <source>
        <dbReference type="ARBA" id="ARBA00023316"/>
    </source>
</evidence>
<evidence type="ECO:0000313" key="12">
    <source>
        <dbReference type="EMBL" id="MCW3788401.1"/>
    </source>
</evidence>
<dbReference type="Gene3D" id="3.40.1390.10">
    <property type="entry name" value="MurE/MurF, N-terminal domain"/>
    <property type="match status" value="1"/>
</dbReference>
<name>A0AAE3SGJ4_9BACT</name>